<dbReference type="InterPro" id="IPR011009">
    <property type="entry name" value="Kinase-like_dom_sf"/>
</dbReference>
<dbReference type="SMART" id="SM00220">
    <property type="entry name" value="S_TKc"/>
    <property type="match status" value="1"/>
</dbReference>
<dbReference type="InterPro" id="IPR008271">
    <property type="entry name" value="Ser/Thr_kinase_AS"/>
</dbReference>
<dbReference type="KEGG" id="mnt:21407685"/>
<protein>
    <submittedName>
        <fullName evidence="9">Mitogen-activated protein kinase kinase kinase A</fullName>
    </submittedName>
</protein>
<feature type="compositionally biased region" description="Polar residues" evidence="7">
    <location>
        <begin position="320"/>
        <end position="330"/>
    </location>
</feature>
<dbReference type="PROSITE" id="PS00107">
    <property type="entry name" value="PROTEIN_KINASE_ATP"/>
    <property type="match status" value="1"/>
</dbReference>
<evidence type="ECO:0000256" key="4">
    <source>
        <dbReference type="ARBA" id="ARBA00022840"/>
    </source>
</evidence>
<keyword evidence="3 9" id="KW-0418">Kinase</keyword>
<dbReference type="Gene3D" id="1.10.510.10">
    <property type="entry name" value="Transferase(Phosphotransferase) domain 1"/>
    <property type="match status" value="1"/>
</dbReference>
<evidence type="ECO:0000256" key="7">
    <source>
        <dbReference type="SAM" id="MobiDB-lite"/>
    </source>
</evidence>
<evidence type="ECO:0000259" key="8">
    <source>
        <dbReference type="PROSITE" id="PS50011"/>
    </source>
</evidence>
<dbReference type="CDD" id="cd06606">
    <property type="entry name" value="STKc_MAPKKK"/>
    <property type="match status" value="1"/>
</dbReference>
<name>W9QSY3_9ROSA</name>
<dbReference type="GO" id="GO:0005524">
    <property type="term" value="F:ATP binding"/>
    <property type="evidence" value="ECO:0007669"/>
    <property type="project" value="UniProtKB-UniRule"/>
</dbReference>
<evidence type="ECO:0000313" key="10">
    <source>
        <dbReference type="Proteomes" id="UP000030645"/>
    </source>
</evidence>
<dbReference type="PROSITE" id="PS50011">
    <property type="entry name" value="PROTEIN_KINASE_DOM"/>
    <property type="match status" value="1"/>
</dbReference>
<keyword evidence="4 5" id="KW-0067">ATP-binding</keyword>
<dbReference type="eggNOG" id="KOG0198">
    <property type="taxonomic scope" value="Eukaryota"/>
</dbReference>
<dbReference type="SUPFAM" id="SSF56112">
    <property type="entry name" value="Protein kinase-like (PK-like)"/>
    <property type="match status" value="1"/>
</dbReference>
<dbReference type="Proteomes" id="UP000030645">
    <property type="component" value="Unassembled WGS sequence"/>
</dbReference>
<evidence type="ECO:0000256" key="1">
    <source>
        <dbReference type="ARBA" id="ARBA00022679"/>
    </source>
</evidence>
<dbReference type="GO" id="GO:0004674">
    <property type="term" value="F:protein serine/threonine kinase activity"/>
    <property type="evidence" value="ECO:0007669"/>
    <property type="project" value="UniProtKB-KW"/>
</dbReference>
<dbReference type="InterPro" id="IPR052751">
    <property type="entry name" value="Plant_MAPKKK"/>
</dbReference>
<dbReference type="EMBL" id="KE343721">
    <property type="protein sequence ID" value="EXB39272.1"/>
    <property type="molecule type" value="Genomic_DNA"/>
</dbReference>
<reference evidence="10" key="1">
    <citation type="submission" date="2013-01" db="EMBL/GenBank/DDBJ databases">
        <title>Draft Genome Sequence of a Mulberry Tree, Morus notabilis C.K. Schneid.</title>
        <authorList>
            <person name="He N."/>
            <person name="Zhao S."/>
        </authorList>
    </citation>
    <scope>NUCLEOTIDE SEQUENCE</scope>
</reference>
<keyword evidence="1" id="KW-0808">Transferase</keyword>
<evidence type="ECO:0000256" key="5">
    <source>
        <dbReference type="PROSITE-ProRule" id="PRU10141"/>
    </source>
</evidence>
<feature type="region of interest" description="Disordered" evidence="7">
    <location>
        <begin position="295"/>
        <end position="330"/>
    </location>
</feature>
<keyword evidence="10" id="KW-1185">Reference proteome</keyword>
<dbReference type="Pfam" id="PF00069">
    <property type="entry name" value="Pkinase"/>
    <property type="match status" value="1"/>
</dbReference>
<dbReference type="InterPro" id="IPR017441">
    <property type="entry name" value="Protein_kinase_ATP_BS"/>
</dbReference>
<dbReference type="AlphaFoldDB" id="W9QSY3"/>
<dbReference type="PROSITE" id="PS00108">
    <property type="entry name" value="PROTEIN_KINASE_ST"/>
    <property type="match status" value="1"/>
</dbReference>
<feature type="domain" description="Protein kinase" evidence="8">
    <location>
        <begin position="17"/>
        <end position="285"/>
    </location>
</feature>
<keyword evidence="2 5" id="KW-0547">Nucleotide-binding</keyword>
<dbReference type="OrthoDB" id="25592at2759"/>
<proteinExistence type="inferred from homology"/>
<evidence type="ECO:0000313" key="9">
    <source>
        <dbReference type="EMBL" id="EXB39272.1"/>
    </source>
</evidence>
<comment type="similarity">
    <text evidence="6">Belongs to the protein kinase superfamily.</text>
</comment>
<dbReference type="PANTHER" id="PTHR48011">
    <property type="entry name" value="CCR4-NOT TRANSCRIPTIONAL COMPLEX SUBUNIT CAF120-RELATED"/>
    <property type="match status" value="1"/>
</dbReference>
<dbReference type="InterPro" id="IPR000719">
    <property type="entry name" value="Prot_kinase_dom"/>
</dbReference>
<accession>W9QSY3</accession>
<dbReference type="GO" id="GO:0007165">
    <property type="term" value="P:signal transduction"/>
    <property type="evidence" value="ECO:0007669"/>
    <property type="project" value="TreeGrafter"/>
</dbReference>
<gene>
    <name evidence="9" type="ORF">L484_024967</name>
</gene>
<dbReference type="STRING" id="981085.W9QSY3"/>
<evidence type="ECO:0000256" key="3">
    <source>
        <dbReference type="ARBA" id="ARBA00022777"/>
    </source>
</evidence>
<dbReference type="PANTHER" id="PTHR48011:SF51">
    <property type="entry name" value="PROTEIN KINASE SUPERFAMILY PROTEIN"/>
    <property type="match status" value="1"/>
</dbReference>
<evidence type="ECO:0000256" key="2">
    <source>
        <dbReference type="ARBA" id="ARBA00022741"/>
    </source>
</evidence>
<keyword evidence="6" id="KW-0723">Serine/threonine-protein kinase</keyword>
<organism evidence="9 10">
    <name type="scientific">Morus notabilis</name>
    <dbReference type="NCBI Taxonomy" id="981085"/>
    <lineage>
        <taxon>Eukaryota</taxon>
        <taxon>Viridiplantae</taxon>
        <taxon>Streptophyta</taxon>
        <taxon>Embryophyta</taxon>
        <taxon>Tracheophyta</taxon>
        <taxon>Spermatophyta</taxon>
        <taxon>Magnoliopsida</taxon>
        <taxon>eudicotyledons</taxon>
        <taxon>Gunneridae</taxon>
        <taxon>Pentapetalae</taxon>
        <taxon>rosids</taxon>
        <taxon>fabids</taxon>
        <taxon>Rosales</taxon>
        <taxon>Moraceae</taxon>
        <taxon>Moreae</taxon>
        <taxon>Morus</taxon>
    </lineage>
</organism>
<evidence type="ECO:0000256" key="6">
    <source>
        <dbReference type="RuleBase" id="RU000304"/>
    </source>
</evidence>
<feature type="binding site" evidence="5">
    <location>
        <position position="49"/>
    </location>
    <ligand>
        <name>ATP</name>
        <dbReference type="ChEBI" id="CHEBI:30616"/>
    </ligand>
</feature>
<sequence length="330" mass="38013">MFTDDVLCCPWSRRLTWHRVKILGHGCYAKVYLALYTDHDEFYEEIAVKTAKLECAFTLQKETRILEDFYNCPEIVRCLGHEVTVEGGVQFHNLLLEYAPLGTLFDLIQRSGDFILPRDIRIYTWVILKGLCCMHAKGYVHCDLKPENILVFRSQDHGYQLKIADFGLSKEPRDTLSKRLLKYRFRGTPLYMSPESVALGEIKPALDIWSLGCVVLQMITGKPAWQYGAEYSNPKDIVYLLAFTKKTPRIPDYLAEIGKDFLRKCFERDHHKRWSAQMLLDHPYVSEASGLPVTQPVRPMQFSEDQDGSVGRNLRKDVSQPPTSRNLSNG</sequence>